<gene>
    <name evidence="1" type="ORF">BN2476_750113</name>
</gene>
<protein>
    <submittedName>
        <fullName evidence="1">Transposase</fullName>
    </submittedName>
</protein>
<comment type="caution">
    <text evidence="1">The sequence shown here is derived from an EMBL/GenBank/DDBJ whole genome shotgun (WGS) entry which is preliminary data.</text>
</comment>
<reference evidence="1" key="1">
    <citation type="submission" date="2016-12" db="EMBL/GenBank/DDBJ databases">
        <authorList>
            <person name="Moulin L."/>
        </authorList>
    </citation>
    <scope>NUCLEOTIDE SEQUENCE [LARGE SCALE GENOMIC DNA]</scope>
    <source>
        <strain evidence="1">STM 7183</strain>
    </source>
</reference>
<proteinExistence type="predicted"/>
<dbReference type="AlphaFoldDB" id="A0A1N7SS69"/>
<sequence length="83" mass="9826">MSFMREIDKAVPAELDAHCIVDKYSSHKHPKVKARLAARPRWHMHFLPTYSSWLKEHCAYTPEFGWRIRKAARKRSAFASWAE</sequence>
<evidence type="ECO:0000313" key="1">
    <source>
        <dbReference type="EMBL" id="SIT50170.1"/>
    </source>
</evidence>
<accession>A0A1N7SS69</accession>
<organism evidence="1 2">
    <name type="scientific">Paraburkholderia piptadeniae</name>
    <dbReference type="NCBI Taxonomy" id="1701573"/>
    <lineage>
        <taxon>Bacteria</taxon>
        <taxon>Pseudomonadati</taxon>
        <taxon>Pseudomonadota</taxon>
        <taxon>Betaproteobacteria</taxon>
        <taxon>Burkholderiales</taxon>
        <taxon>Burkholderiaceae</taxon>
        <taxon>Paraburkholderia</taxon>
    </lineage>
</organism>
<dbReference type="Proteomes" id="UP000195569">
    <property type="component" value="Unassembled WGS sequence"/>
</dbReference>
<keyword evidence="2" id="KW-1185">Reference proteome</keyword>
<evidence type="ECO:0000313" key="2">
    <source>
        <dbReference type="Proteomes" id="UP000195569"/>
    </source>
</evidence>
<dbReference type="EMBL" id="CYGY02000075">
    <property type="protein sequence ID" value="SIT50170.1"/>
    <property type="molecule type" value="Genomic_DNA"/>
</dbReference>
<name>A0A1N7SS69_9BURK</name>